<organism evidence="3 4">
    <name type="scientific">Candidatus Roizmanbacteria bacterium RIFCSPHIGHO2_01_FULL_39_12c</name>
    <dbReference type="NCBI Taxonomy" id="1802031"/>
    <lineage>
        <taxon>Bacteria</taxon>
        <taxon>Candidatus Roizmaniibacteriota</taxon>
    </lineage>
</organism>
<dbReference type="AlphaFoldDB" id="A0A1F7GEE0"/>
<evidence type="ECO:0000313" key="4">
    <source>
        <dbReference type="Proteomes" id="UP000177208"/>
    </source>
</evidence>
<dbReference type="NCBIfam" id="TIGR01826">
    <property type="entry name" value="CofD_related"/>
    <property type="match status" value="1"/>
</dbReference>
<protein>
    <recommendedName>
        <fullName evidence="2">Putative gluconeogenesis factor</fullName>
    </recommendedName>
</protein>
<dbReference type="Pfam" id="PF01933">
    <property type="entry name" value="CofD"/>
    <property type="match status" value="1"/>
</dbReference>
<dbReference type="CDD" id="cd07187">
    <property type="entry name" value="YvcK_like"/>
    <property type="match status" value="1"/>
</dbReference>
<name>A0A1F7GEE0_9BACT</name>
<dbReference type="GO" id="GO:0008360">
    <property type="term" value="P:regulation of cell shape"/>
    <property type="evidence" value="ECO:0007669"/>
    <property type="project" value="UniProtKB-UniRule"/>
</dbReference>
<comment type="similarity">
    <text evidence="2">Belongs to the gluconeogenesis factor family.</text>
</comment>
<dbReference type="GO" id="GO:0043743">
    <property type="term" value="F:LPPG:FO 2-phospho-L-lactate transferase activity"/>
    <property type="evidence" value="ECO:0007669"/>
    <property type="project" value="InterPro"/>
</dbReference>
<dbReference type="InterPro" id="IPR038136">
    <property type="entry name" value="CofD-like_dom_sf"/>
</dbReference>
<dbReference type="GO" id="GO:0005737">
    <property type="term" value="C:cytoplasm"/>
    <property type="evidence" value="ECO:0007669"/>
    <property type="project" value="UniProtKB-SubCell"/>
</dbReference>
<dbReference type="HAMAP" id="MF_00973">
    <property type="entry name" value="Gluconeogen_factor"/>
    <property type="match status" value="1"/>
</dbReference>
<accession>A0A1F7GEE0</accession>
<comment type="subcellular location">
    <subcellularLocation>
        <location evidence="2">Cytoplasm</location>
    </subcellularLocation>
</comment>
<evidence type="ECO:0000313" key="3">
    <source>
        <dbReference type="EMBL" id="OGK17320.1"/>
    </source>
</evidence>
<gene>
    <name evidence="3" type="ORF">A2774_03925</name>
</gene>
<keyword evidence="1 2" id="KW-0963">Cytoplasm</keyword>
<dbReference type="PANTHER" id="PTHR30135:SF3">
    <property type="entry name" value="GLUCONEOGENESIS FACTOR-RELATED"/>
    <property type="match status" value="1"/>
</dbReference>
<reference evidence="3 4" key="1">
    <citation type="journal article" date="2016" name="Nat. Commun.">
        <title>Thousands of microbial genomes shed light on interconnected biogeochemical processes in an aquifer system.</title>
        <authorList>
            <person name="Anantharaman K."/>
            <person name="Brown C.T."/>
            <person name="Hug L.A."/>
            <person name="Sharon I."/>
            <person name="Castelle C.J."/>
            <person name="Probst A.J."/>
            <person name="Thomas B.C."/>
            <person name="Singh A."/>
            <person name="Wilkins M.J."/>
            <person name="Karaoz U."/>
            <person name="Brodie E.L."/>
            <person name="Williams K.H."/>
            <person name="Hubbard S.S."/>
            <person name="Banfield J.F."/>
        </authorList>
    </citation>
    <scope>NUCLEOTIDE SEQUENCE [LARGE SCALE GENOMIC DNA]</scope>
</reference>
<comment type="function">
    <text evidence="2">Required for morphogenesis under gluconeogenic growth conditions.</text>
</comment>
<sequence length="324" mass="36175">MKKVTAIGGGTGTFVVLSGLKQYPVDLGVIVTMMDSGGSTGRLRDQLGVLPPGDLRQCLVALSEAPMLWRQLFLYRFETGDFKGHNFGNLFLSALEKVSKDYNEVLRTAAFVLKIKGEVLPVTFDKVHLGVRYQSGKIVKGENEIEENIREKSPITQVFLDKQARPNIRALNRLKNSDVIIIGPGDLYTSIIPVLLVKGVKEQIVKCQAKIVFIMNLMTKSGQTNDYTASDHLDILAFYLGRTPDIVLLNKQPIPASTLNWYKKNNEKYVVDDLQSNYFSGKIIIGDLIDITKFAKSKSDLLTRSILRHDSTKLAKVIMEIINL</sequence>
<comment type="caution">
    <text evidence="3">The sequence shown here is derived from an EMBL/GenBank/DDBJ whole genome shotgun (WGS) entry which is preliminary data.</text>
</comment>
<dbReference type="EMBL" id="MFZG01000009">
    <property type="protein sequence ID" value="OGK17320.1"/>
    <property type="molecule type" value="Genomic_DNA"/>
</dbReference>
<dbReference type="InterPro" id="IPR002882">
    <property type="entry name" value="CofD"/>
</dbReference>
<dbReference type="Proteomes" id="UP000177208">
    <property type="component" value="Unassembled WGS sequence"/>
</dbReference>
<dbReference type="InterPro" id="IPR010119">
    <property type="entry name" value="Gluconeogen_factor"/>
</dbReference>
<dbReference type="Gene3D" id="3.40.50.10680">
    <property type="entry name" value="CofD-like domains"/>
    <property type="match status" value="1"/>
</dbReference>
<proteinExistence type="inferred from homology"/>
<dbReference type="SUPFAM" id="SSF142338">
    <property type="entry name" value="CofD-like"/>
    <property type="match status" value="1"/>
</dbReference>
<dbReference type="PANTHER" id="PTHR30135">
    <property type="entry name" value="UNCHARACTERIZED PROTEIN YVCK-RELATED"/>
    <property type="match status" value="1"/>
</dbReference>
<evidence type="ECO:0000256" key="1">
    <source>
        <dbReference type="ARBA" id="ARBA00022490"/>
    </source>
</evidence>
<evidence type="ECO:0000256" key="2">
    <source>
        <dbReference type="HAMAP-Rule" id="MF_00973"/>
    </source>
</evidence>